<proteinExistence type="predicted"/>
<evidence type="ECO:0000313" key="2">
    <source>
        <dbReference type="Proteomes" id="UP000182272"/>
    </source>
</evidence>
<accession>A0A1H6N6W0</accession>
<sequence length="66" mass="7440">MAKGYQSFLQKSTRITYCSSEKFANHELAATWVAAALRHFNIQAADTKDYKYPLDSQPARATIWAG</sequence>
<dbReference type="Proteomes" id="UP000182272">
    <property type="component" value="Chromosome I"/>
</dbReference>
<evidence type="ECO:0000313" key="1">
    <source>
        <dbReference type="EMBL" id="SEI06165.1"/>
    </source>
</evidence>
<dbReference type="AlphaFoldDB" id="A0A1H6N6W0"/>
<organism evidence="1 2">
    <name type="scientific">Pseudomonas asplenii</name>
    <dbReference type="NCBI Taxonomy" id="53407"/>
    <lineage>
        <taxon>Bacteria</taxon>
        <taxon>Pseudomonadati</taxon>
        <taxon>Pseudomonadota</taxon>
        <taxon>Gammaproteobacteria</taxon>
        <taxon>Pseudomonadales</taxon>
        <taxon>Pseudomonadaceae</taxon>
        <taxon>Pseudomonas</taxon>
    </lineage>
</organism>
<reference evidence="1 2" key="1">
    <citation type="submission" date="2016-10" db="EMBL/GenBank/DDBJ databases">
        <authorList>
            <person name="de Groot N.N."/>
        </authorList>
    </citation>
    <scope>NUCLEOTIDE SEQUENCE [LARGE SCALE GENOMIC DNA]</scope>
    <source>
        <strain evidence="1 2">LMG 2158</strain>
    </source>
</reference>
<protein>
    <submittedName>
        <fullName evidence="1">Uncharacterized protein</fullName>
    </submittedName>
</protein>
<name>A0A1H6N6W0_9PSED</name>
<gene>
    <name evidence="1" type="ORF">SAMN05216581_1679</name>
</gene>
<dbReference type="EMBL" id="LT629972">
    <property type="protein sequence ID" value="SEI06165.1"/>
    <property type="molecule type" value="Genomic_DNA"/>
</dbReference>